<feature type="domain" description="B12-binding" evidence="1">
    <location>
        <begin position="1"/>
        <end position="95"/>
    </location>
</feature>
<protein>
    <recommendedName>
        <fullName evidence="1">B12-binding domain-containing protein</fullName>
    </recommendedName>
</protein>
<dbReference type="Gene3D" id="3.40.50.280">
    <property type="entry name" value="Cobalamin-binding domain"/>
    <property type="match status" value="1"/>
</dbReference>
<evidence type="ECO:0000259" key="1">
    <source>
        <dbReference type="PROSITE" id="PS51332"/>
    </source>
</evidence>
<accession>X1JGG2</accession>
<dbReference type="EMBL" id="BARV01002525">
    <property type="protein sequence ID" value="GAH93072.1"/>
    <property type="molecule type" value="Genomic_DNA"/>
</dbReference>
<name>X1JGG2_9ZZZZ</name>
<dbReference type="InterPro" id="IPR006158">
    <property type="entry name" value="Cobalamin-bd"/>
</dbReference>
<organism evidence="2">
    <name type="scientific">marine sediment metagenome</name>
    <dbReference type="NCBI Taxonomy" id="412755"/>
    <lineage>
        <taxon>unclassified sequences</taxon>
        <taxon>metagenomes</taxon>
        <taxon>ecological metagenomes</taxon>
    </lineage>
</organism>
<gene>
    <name evidence="2" type="ORF">S06H3_06482</name>
</gene>
<reference evidence="2" key="1">
    <citation type="journal article" date="2014" name="Front. Microbiol.">
        <title>High frequency of phylogenetically diverse reductive dehalogenase-homologous genes in deep subseafloor sedimentary metagenomes.</title>
        <authorList>
            <person name="Kawai M."/>
            <person name="Futagami T."/>
            <person name="Toyoda A."/>
            <person name="Takaki Y."/>
            <person name="Nishi S."/>
            <person name="Hori S."/>
            <person name="Arai W."/>
            <person name="Tsubouchi T."/>
            <person name="Morono Y."/>
            <person name="Uchiyama I."/>
            <person name="Ito T."/>
            <person name="Fujiyama A."/>
            <person name="Inagaki F."/>
            <person name="Takami H."/>
        </authorList>
    </citation>
    <scope>NUCLEOTIDE SEQUENCE</scope>
    <source>
        <strain evidence="2">Expedition CK06-06</strain>
    </source>
</reference>
<sequence length="152" mass="17477">MKIALIATPLTDSQYIKSKKWLKVIPRIHPLGLGYIGAYLEQNKYPVKIIDANSENLSYKQIIERLQEFLPDVVGLSATTPAFIHAIRLVKKIRKGVNYSEADSYTFSLNEGKNNVFIKIPYSEDLERMRIDPINSDNDCCIEVIEFYNSKY</sequence>
<dbReference type="PROSITE" id="PS51332">
    <property type="entry name" value="B12_BINDING"/>
    <property type="match status" value="1"/>
</dbReference>
<comment type="caution">
    <text evidence="2">The sequence shown here is derived from an EMBL/GenBank/DDBJ whole genome shotgun (WGS) entry which is preliminary data.</text>
</comment>
<proteinExistence type="predicted"/>
<dbReference type="GO" id="GO:0031419">
    <property type="term" value="F:cobalamin binding"/>
    <property type="evidence" value="ECO:0007669"/>
    <property type="project" value="InterPro"/>
</dbReference>
<dbReference type="Pfam" id="PF02310">
    <property type="entry name" value="B12-binding"/>
    <property type="match status" value="1"/>
</dbReference>
<evidence type="ECO:0000313" key="2">
    <source>
        <dbReference type="EMBL" id="GAH93072.1"/>
    </source>
</evidence>
<dbReference type="GO" id="GO:0046872">
    <property type="term" value="F:metal ion binding"/>
    <property type="evidence" value="ECO:0007669"/>
    <property type="project" value="InterPro"/>
</dbReference>
<dbReference type="AlphaFoldDB" id="X1JGG2"/>